<keyword evidence="3" id="KW-1185">Reference proteome</keyword>
<dbReference type="AlphaFoldDB" id="A0A1M6WRE8"/>
<feature type="domain" description="Nudix hydrolase" evidence="1">
    <location>
        <begin position="26"/>
        <end position="172"/>
    </location>
</feature>
<proteinExistence type="predicted"/>
<dbReference type="EMBL" id="FQZK01000049">
    <property type="protein sequence ID" value="SHK96317.1"/>
    <property type="molecule type" value="Genomic_DNA"/>
</dbReference>
<dbReference type="Pfam" id="PF00293">
    <property type="entry name" value="NUDIX"/>
    <property type="match status" value="1"/>
</dbReference>
<dbReference type="STRING" id="758803.SAMN05421803_14914"/>
<organism evidence="2 3">
    <name type="scientific">Nocardiopsis flavescens</name>
    <dbReference type="NCBI Taxonomy" id="758803"/>
    <lineage>
        <taxon>Bacteria</taxon>
        <taxon>Bacillati</taxon>
        <taxon>Actinomycetota</taxon>
        <taxon>Actinomycetes</taxon>
        <taxon>Streptosporangiales</taxon>
        <taxon>Nocardiopsidaceae</taxon>
        <taxon>Nocardiopsis</taxon>
    </lineage>
</organism>
<sequence>MFETPETPEMTEPADWEWECPARGQCPGDSVGLISTRTAPSGVTELLMIEREWWPIGWACIAGHVKDAHADAPSAVVAEASEEAGVRVTRLRSVRRVWLPNLCQSPPWTAPPGPGHLWELFEGDAEGDPTPAPGETSAAAWVPLPEVQALAEVTMAHALAGGAARDLPRRALEAVWVEHLAELGYITATAEARRAVARLYTTPPDEYWIG</sequence>
<evidence type="ECO:0000313" key="2">
    <source>
        <dbReference type="EMBL" id="SHK96317.1"/>
    </source>
</evidence>
<dbReference type="OrthoDB" id="3673675at2"/>
<dbReference type="CDD" id="cd02883">
    <property type="entry name" value="NUDIX_Hydrolase"/>
    <property type="match status" value="1"/>
</dbReference>
<dbReference type="Proteomes" id="UP000184452">
    <property type="component" value="Unassembled WGS sequence"/>
</dbReference>
<dbReference type="SUPFAM" id="SSF55811">
    <property type="entry name" value="Nudix"/>
    <property type="match status" value="1"/>
</dbReference>
<evidence type="ECO:0000259" key="1">
    <source>
        <dbReference type="PROSITE" id="PS51462"/>
    </source>
</evidence>
<dbReference type="InterPro" id="IPR015797">
    <property type="entry name" value="NUDIX_hydrolase-like_dom_sf"/>
</dbReference>
<reference evidence="2 3" key="1">
    <citation type="submission" date="2016-11" db="EMBL/GenBank/DDBJ databases">
        <authorList>
            <person name="Jaros S."/>
            <person name="Januszkiewicz K."/>
            <person name="Wedrychowicz H."/>
        </authorList>
    </citation>
    <scope>NUCLEOTIDE SEQUENCE [LARGE SCALE GENOMIC DNA]</scope>
    <source>
        <strain evidence="2 3">CGMCC 4.5723</strain>
    </source>
</reference>
<dbReference type="RefSeq" id="WP_084738206.1">
    <property type="nucleotide sequence ID" value="NZ_FQZK01000049.1"/>
</dbReference>
<dbReference type="Gene3D" id="3.90.79.10">
    <property type="entry name" value="Nucleoside Triphosphate Pyrophosphohydrolase"/>
    <property type="match status" value="1"/>
</dbReference>
<dbReference type="InterPro" id="IPR000086">
    <property type="entry name" value="NUDIX_hydrolase_dom"/>
</dbReference>
<accession>A0A1M6WRE8</accession>
<gene>
    <name evidence="2" type="ORF">SAMN05421803_14914</name>
</gene>
<name>A0A1M6WRE8_9ACTN</name>
<protein>
    <submittedName>
        <fullName evidence="2">NUDIX domain-containing protein</fullName>
    </submittedName>
</protein>
<dbReference type="PROSITE" id="PS51462">
    <property type="entry name" value="NUDIX"/>
    <property type="match status" value="1"/>
</dbReference>
<evidence type="ECO:0000313" key="3">
    <source>
        <dbReference type="Proteomes" id="UP000184452"/>
    </source>
</evidence>